<accession>A0A6J6IDV5</accession>
<dbReference type="InterPro" id="IPR003782">
    <property type="entry name" value="SCO1/SenC"/>
</dbReference>
<dbReference type="PANTHER" id="PTHR12151:SF25">
    <property type="entry name" value="LINALOOL DEHYDRATASE_ISOMERASE DOMAIN-CONTAINING PROTEIN"/>
    <property type="match status" value="1"/>
</dbReference>
<organism evidence="2">
    <name type="scientific">freshwater metagenome</name>
    <dbReference type="NCBI Taxonomy" id="449393"/>
    <lineage>
        <taxon>unclassified sequences</taxon>
        <taxon>metagenomes</taxon>
        <taxon>ecological metagenomes</taxon>
    </lineage>
</organism>
<dbReference type="SUPFAM" id="SSF52833">
    <property type="entry name" value="Thioredoxin-like"/>
    <property type="match status" value="1"/>
</dbReference>
<dbReference type="CDD" id="cd02968">
    <property type="entry name" value="SCO"/>
    <property type="match status" value="1"/>
</dbReference>
<dbReference type="InterPro" id="IPR036249">
    <property type="entry name" value="Thioredoxin-like_sf"/>
</dbReference>
<dbReference type="Gene3D" id="3.40.30.10">
    <property type="entry name" value="Glutaredoxin"/>
    <property type="match status" value="1"/>
</dbReference>
<dbReference type="AlphaFoldDB" id="A0A6J6IDV5"/>
<reference evidence="2" key="1">
    <citation type="submission" date="2020-05" db="EMBL/GenBank/DDBJ databases">
        <authorList>
            <person name="Chiriac C."/>
            <person name="Salcher M."/>
            <person name="Ghai R."/>
            <person name="Kavagutti S V."/>
        </authorList>
    </citation>
    <scope>NUCLEOTIDE SEQUENCE</scope>
</reference>
<sequence length="143" mass="15796">MALLFFGYTSCPDICPVHLGILSAAFDDLRLDGGRPDVAFVGVDTARDTPQRLRSYLDGFDPEFVGLTATPSAIDEALGQLDMPSVVIDPEGKGTDYIVGHPSQILVFTPDNLCHITYPFGTRQQAWEEDLPRLENQIWPSDR</sequence>
<proteinExistence type="inferred from homology"/>
<gene>
    <name evidence="2" type="ORF">UFOPK1835_01923</name>
</gene>
<name>A0A6J6IDV5_9ZZZZ</name>
<dbReference type="Pfam" id="PF02630">
    <property type="entry name" value="SCO1-SenC"/>
    <property type="match status" value="1"/>
</dbReference>
<protein>
    <submittedName>
        <fullName evidence="2">Unannotated protein</fullName>
    </submittedName>
</protein>
<evidence type="ECO:0000256" key="1">
    <source>
        <dbReference type="ARBA" id="ARBA00010996"/>
    </source>
</evidence>
<dbReference type="PANTHER" id="PTHR12151">
    <property type="entry name" value="ELECTRON TRANSPORT PROTIN SCO1/SENC FAMILY MEMBER"/>
    <property type="match status" value="1"/>
</dbReference>
<comment type="similarity">
    <text evidence="1">Belongs to the SCO1/2 family.</text>
</comment>
<evidence type="ECO:0000313" key="2">
    <source>
        <dbReference type="EMBL" id="CAB4622773.1"/>
    </source>
</evidence>
<dbReference type="EMBL" id="CAEZUP010000117">
    <property type="protein sequence ID" value="CAB4622773.1"/>
    <property type="molecule type" value="Genomic_DNA"/>
</dbReference>